<dbReference type="AlphaFoldDB" id="A0A2P5GS36"/>
<dbReference type="EMBL" id="PQGD01000005">
    <property type="protein sequence ID" value="POP49367.1"/>
    <property type="molecule type" value="Genomic_DNA"/>
</dbReference>
<reference evidence="4 5" key="1">
    <citation type="submission" date="2018-01" db="EMBL/GenBank/DDBJ databases">
        <title>Superficieibacter electus gen. nov., sp. nov., an extended-spectrum beta-lactamase possessing member of the Enterobacteriaceae family, isolated from intensive care unit surfaces.</title>
        <authorList>
            <person name="Potter R.F."/>
            <person name="D'Souza A.W."/>
        </authorList>
    </citation>
    <scope>NUCLEOTIDE SEQUENCE [LARGE SCALE GENOMIC DNA]</scope>
    <source>
        <strain evidence="3 5">BP-1</strain>
        <strain evidence="2 4">BP-2</strain>
    </source>
</reference>
<feature type="signal peptide" evidence="1">
    <location>
        <begin position="1"/>
        <end position="22"/>
    </location>
</feature>
<dbReference type="EMBL" id="PQGE01000003">
    <property type="protein sequence ID" value="POP46628.1"/>
    <property type="molecule type" value="Genomic_DNA"/>
</dbReference>
<keyword evidence="4" id="KW-1185">Reference proteome</keyword>
<evidence type="ECO:0000313" key="3">
    <source>
        <dbReference type="EMBL" id="POP49367.1"/>
    </source>
</evidence>
<dbReference type="InterPro" id="IPR021733">
    <property type="entry name" value="DUF3304"/>
</dbReference>
<dbReference type="Pfam" id="PF11745">
    <property type="entry name" value="DUF3304"/>
    <property type="match status" value="1"/>
</dbReference>
<protein>
    <recommendedName>
        <fullName evidence="6">DUF3304 domain-containing protein</fullName>
    </recommendedName>
</protein>
<comment type="caution">
    <text evidence="3">The sequence shown here is derived from an EMBL/GenBank/DDBJ whole genome shotgun (WGS) entry which is preliminary data.</text>
</comment>
<evidence type="ECO:0000313" key="4">
    <source>
        <dbReference type="Proteomes" id="UP000237073"/>
    </source>
</evidence>
<evidence type="ECO:0000313" key="5">
    <source>
        <dbReference type="Proteomes" id="UP000247005"/>
    </source>
</evidence>
<dbReference type="RefSeq" id="WP_103674769.1">
    <property type="nucleotide sequence ID" value="NZ_PQGD01000005.1"/>
</dbReference>
<keyword evidence="1" id="KW-0732">Signal</keyword>
<name>A0A2P5GS36_9ENTR</name>
<dbReference type="Proteomes" id="UP000247005">
    <property type="component" value="Unassembled WGS sequence"/>
</dbReference>
<evidence type="ECO:0000313" key="2">
    <source>
        <dbReference type="EMBL" id="POP46628.1"/>
    </source>
</evidence>
<organism evidence="3 5">
    <name type="scientific">Superficieibacter electus</name>
    <dbReference type="NCBI Taxonomy" id="2022662"/>
    <lineage>
        <taxon>Bacteria</taxon>
        <taxon>Pseudomonadati</taxon>
        <taxon>Pseudomonadota</taxon>
        <taxon>Gammaproteobacteria</taxon>
        <taxon>Enterobacterales</taxon>
        <taxon>Enterobacteriaceae</taxon>
        <taxon>Superficieibacter</taxon>
    </lineage>
</organism>
<dbReference type="OrthoDB" id="6539557at2"/>
<evidence type="ECO:0000256" key="1">
    <source>
        <dbReference type="SAM" id="SignalP"/>
    </source>
</evidence>
<dbReference type="PROSITE" id="PS51257">
    <property type="entry name" value="PROKAR_LIPOPROTEIN"/>
    <property type="match status" value="1"/>
</dbReference>
<gene>
    <name evidence="3" type="ORF">CHU32_06795</name>
    <name evidence="2" type="ORF">CHU33_03840</name>
</gene>
<evidence type="ECO:0008006" key="6">
    <source>
        <dbReference type="Google" id="ProtNLM"/>
    </source>
</evidence>
<dbReference type="Proteomes" id="UP000237073">
    <property type="component" value="Unassembled WGS sequence"/>
</dbReference>
<sequence length="169" mass="18671">MNKIIASCLLLVSSVISGCSLAKGDDGYTAGDLRAINHVKGIGINGFSVNGYHVPGLGGGYCCIMLPEKWMPDLKAHIEWEVDPDPYAILPELGTDEYRKAYAKYKTNYQHYSATVDIPQYGEERCGLTVHFLPCHQVKVTTVCDGYGTPDYPVKEPRNMKEPEICPVK</sequence>
<accession>A0A2P5GS36</accession>
<proteinExistence type="predicted"/>
<feature type="chain" id="PRO_5015119297" description="DUF3304 domain-containing protein" evidence="1">
    <location>
        <begin position="23"/>
        <end position="169"/>
    </location>
</feature>